<proteinExistence type="predicted"/>
<protein>
    <submittedName>
        <fullName evidence="1">Uncharacterized protein</fullName>
    </submittedName>
</protein>
<accession>A0A9D4CFE7</accession>
<keyword evidence="2" id="KW-1185">Reference proteome</keyword>
<dbReference type="EMBL" id="JAIWYP010000012">
    <property type="protein sequence ID" value="KAH3724245.1"/>
    <property type="molecule type" value="Genomic_DNA"/>
</dbReference>
<gene>
    <name evidence="1" type="ORF">DPMN_050060</name>
</gene>
<reference evidence="1" key="1">
    <citation type="journal article" date="2019" name="bioRxiv">
        <title>The Genome of the Zebra Mussel, Dreissena polymorpha: A Resource for Invasive Species Research.</title>
        <authorList>
            <person name="McCartney M.A."/>
            <person name="Auch B."/>
            <person name="Kono T."/>
            <person name="Mallez S."/>
            <person name="Zhang Y."/>
            <person name="Obille A."/>
            <person name="Becker A."/>
            <person name="Abrahante J.E."/>
            <person name="Garbe J."/>
            <person name="Badalamenti J.P."/>
            <person name="Herman A."/>
            <person name="Mangelson H."/>
            <person name="Liachko I."/>
            <person name="Sullivan S."/>
            <person name="Sone E.D."/>
            <person name="Koren S."/>
            <person name="Silverstein K.A.T."/>
            <person name="Beckman K.B."/>
            <person name="Gohl D.M."/>
        </authorList>
    </citation>
    <scope>NUCLEOTIDE SEQUENCE</scope>
    <source>
        <strain evidence="1">Duluth1</strain>
        <tissue evidence="1">Whole animal</tissue>
    </source>
</reference>
<sequence length="87" mass="9899">MSTFVSKSERVNYKNCIDDTPTFIFESMLADNNRWADLGNQRICATPLVCPAQVWMSFLGMKHFSGGNSDLRFTPVSCGTCRKDRPW</sequence>
<dbReference type="Proteomes" id="UP000828390">
    <property type="component" value="Unassembled WGS sequence"/>
</dbReference>
<reference evidence="1" key="2">
    <citation type="submission" date="2020-11" db="EMBL/GenBank/DDBJ databases">
        <authorList>
            <person name="McCartney M.A."/>
            <person name="Auch B."/>
            <person name="Kono T."/>
            <person name="Mallez S."/>
            <person name="Becker A."/>
            <person name="Gohl D.M."/>
            <person name="Silverstein K.A.T."/>
            <person name="Koren S."/>
            <person name="Bechman K.B."/>
            <person name="Herman A."/>
            <person name="Abrahante J.E."/>
            <person name="Garbe J."/>
        </authorList>
    </citation>
    <scope>NUCLEOTIDE SEQUENCE</scope>
    <source>
        <strain evidence="1">Duluth1</strain>
        <tissue evidence="1">Whole animal</tissue>
    </source>
</reference>
<dbReference type="AlphaFoldDB" id="A0A9D4CFE7"/>
<organism evidence="1 2">
    <name type="scientific">Dreissena polymorpha</name>
    <name type="common">Zebra mussel</name>
    <name type="synonym">Mytilus polymorpha</name>
    <dbReference type="NCBI Taxonomy" id="45954"/>
    <lineage>
        <taxon>Eukaryota</taxon>
        <taxon>Metazoa</taxon>
        <taxon>Spiralia</taxon>
        <taxon>Lophotrochozoa</taxon>
        <taxon>Mollusca</taxon>
        <taxon>Bivalvia</taxon>
        <taxon>Autobranchia</taxon>
        <taxon>Heteroconchia</taxon>
        <taxon>Euheterodonta</taxon>
        <taxon>Imparidentia</taxon>
        <taxon>Neoheterodontei</taxon>
        <taxon>Myida</taxon>
        <taxon>Dreissenoidea</taxon>
        <taxon>Dreissenidae</taxon>
        <taxon>Dreissena</taxon>
    </lineage>
</organism>
<comment type="caution">
    <text evidence="1">The sequence shown here is derived from an EMBL/GenBank/DDBJ whole genome shotgun (WGS) entry which is preliminary data.</text>
</comment>
<evidence type="ECO:0000313" key="1">
    <source>
        <dbReference type="EMBL" id="KAH3724245.1"/>
    </source>
</evidence>
<evidence type="ECO:0000313" key="2">
    <source>
        <dbReference type="Proteomes" id="UP000828390"/>
    </source>
</evidence>
<name>A0A9D4CFE7_DREPO</name>